<name>A0A1R0H8H8_9FUNG</name>
<accession>A0A1R0H8H8</accession>
<sequence>MENLAENTGSFNIIDNHSETILDLPSLVVIGGSTTFKSLANITAPNLRQIRDTLNVIENPLRTLTLESLRQINKDLV</sequence>
<gene>
    <name evidence="1" type="ORF">AYI68_g339</name>
</gene>
<reference evidence="1 2" key="1">
    <citation type="journal article" date="2016" name="Mol. Biol. Evol.">
        <title>Genome-Wide Survey of Gut Fungi (Harpellales) Reveals the First Horizontally Transferred Ubiquitin Gene from a Mosquito Host.</title>
        <authorList>
            <person name="Wang Y."/>
            <person name="White M.M."/>
            <person name="Kvist S."/>
            <person name="Moncalvo J.M."/>
        </authorList>
    </citation>
    <scope>NUCLEOTIDE SEQUENCE [LARGE SCALE GENOMIC DNA]</scope>
    <source>
        <strain evidence="1 2">ALG-7-W6</strain>
    </source>
</reference>
<dbReference type="InterPro" id="IPR036941">
    <property type="entry name" value="Rcpt_L-dom_sf"/>
</dbReference>
<dbReference type="OrthoDB" id="536881at2759"/>
<dbReference type="Proteomes" id="UP000187455">
    <property type="component" value="Unassembled WGS sequence"/>
</dbReference>
<dbReference type="AlphaFoldDB" id="A0A1R0H8H8"/>
<evidence type="ECO:0000313" key="2">
    <source>
        <dbReference type="Proteomes" id="UP000187455"/>
    </source>
</evidence>
<comment type="caution">
    <text evidence="1">The sequence shown here is derived from an EMBL/GenBank/DDBJ whole genome shotgun (WGS) entry which is preliminary data.</text>
</comment>
<dbReference type="EMBL" id="LSSL01000100">
    <property type="protein sequence ID" value="OLY85469.1"/>
    <property type="molecule type" value="Genomic_DNA"/>
</dbReference>
<proteinExistence type="predicted"/>
<organism evidence="1 2">
    <name type="scientific">Smittium mucronatum</name>
    <dbReference type="NCBI Taxonomy" id="133383"/>
    <lineage>
        <taxon>Eukaryota</taxon>
        <taxon>Fungi</taxon>
        <taxon>Fungi incertae sedis</taxon>
        <taxon>Zoopagomycota</taxon>
        <taxon>Kickxellomycotina</taxon>
        <taxon>Harpellomycetes</taxon>
        <taxon>Harpellales</taxon>
        <taxon>Legeriomycetaceae</taxon>
        <taxon>Smittium</taxon>
    </lineage>
</organism>
<dbReference type="Gene3D" id="3.80.20.20">
    <property type="entry name" value="Receptor L-domain"/>
    <property type="match status" value="1"/>
</dbReference>
<keyword evidence="2" id="KW-1185">Reference proteome</keyword>
<protein>
    <submittedName>
        <fullName evidence="1">Uncharacterized protein</fullName>
    </submittedName>
</protein>
<evidence type="ECO:0000313" key="1">
    <source>
        <dbReference type="EMBL" id="OLY85469.1"/>
    </source>
</evidence>